<organism evidence="2 3">
    <name type="scientific">Antrodiella citrinella</name>
    <dbReference type="NCBI Taxonomy" id="2447956"/>
    <lineage>
        <taxon>Eukaryota</taxon>
        <taxon>Fungi</taxon>
        <taxon>Dikarya</taxon>
        <taxon>Basidiomycota</taxon>
        <taxon>Agaricomycotina</taxon>
        <taxon>Agaricomycetes</taxon>
        <taxon>Polyporales</taxon>
        <taxon>Steccherinaceae</taxon>
        <taxon>Antrodiella</taxon>
    </lineage>
</organism>
<evidence type="ECO:0000313" key="3">
    <source>
        <dbReference type="Proteomes" id="UP000308730"/>
    </source>
</evidence>
<dbReference type="SUPFAM" id="SSF52218">
    <property type="entry name" value="Flavoproteins"/>
    <property type="match status" value="1"/>
</dbReference>
<dbReference type="AlphaFoldDB" id="A0A4S4N6Y9"/>
<dbReference type="Gene3D" id="3.40.50.360">
    <property type="match status" value="1"/>
</dbReference>
<dbReference type="InterPro" id="IPR029039">
    <property type="entry name" value="Flavoprotein-like_sf"/>
</dbReference>
<protein>
    <recommendedName>
        <fullName evidence="1">NADPH-dependent FMN reductase-like domain-containing protein</fullName>
    </recommendedName>
</protein>
<dbReference type="PANTHER" id="PTHR30543">
    <property type="entry name" value="CHROMATE REDUCTASE"/>
    <property type="match status" value="1"/>
</dbReference>
<keyword evidence="3" id="KW-1185">Reference proteome</keyword>
<proteinExistence type="predicted"/>
<dbReference type="Proteomes" id="UP000308730">
    <property type="component" value="Unassembled WGS sequence"/>
</dbReference>
<comment type="caution">
    <text evidence="2">The sequence shown here is derived from an EMBL/GenBank/DDBJ whole genome shotgun (WGS) entry which is preliminary data.</text>
</comment>
<name>A0A4S4N6Y9_9APHY</name>
<dbReference type="GO" id="GO:0010181">
    <property type="term" value="F:FMN binding"/>
    <property type="evidence" value="ECO:0007669"/>
    <property type="project" value="TreeGrafter"/>
</dbReference>
<dbReference type="InterPro" id="IPR050712">
    <property type="entry name" value="NAD(P)H-dep_reductase"/>
</dbReference>
<reference evidence="2 3" key="1">
    <citation type="submission" date="2019-02" db="EMBL/GenBank/DDBJ databases">
        <title>Genome sequencing of the rare red list fungi Antrodiella citrinella (Flaviporus citrinellus).</title>
        <authorList>
            <person name="Buettner E."/>
            <person name="Kellner H."/>
        </authorList>
    </citation>
    <scope>NUCLEOTIDE SEQUENCE [LARGE SCALE GENOMIC DNA]</scope>
    <source>
        <strain evidence="2 3">DSM 108506</strain>
    </source>
</reference>
<sequence length="211" mass="22424">MAAVKKIALIVGSSRVGGNAPGIAAWLSPLIQKQLNLTSATTKQSYEVVVVHPTDHPLGPVVWGAKMPMQIRDPADYPSQTVRDWSAFVSSFAGFVFLTPEYNGGYPGDLKNALDHVYWEWEGKAASIVSYGGGGGGRSAAQLTDILKSVRLTLTSKAVNITVPGPFISGEDRVLAGSAHPEFLGAYVQPVEEATGELLALLQEEKKAEST</sequence>
<dbReference type="InterPro" id="IPR005025">
    <property type="entry name" value="FMN_Rdtase-like_dom"/>
</dbReference>
<dbReference type="PANTHER" id="PTHR30543:SF21">
    <property type="entry name" value="NAD(P)H-DEPENDENT FMN REDUCTASE LOT6"/>
    <property type="match status" value="1"/>
</dbReference>
<dbReference type="EMBL" id="SGPM01000001">
    <property type="protein sequence ID" value="THH34007.1"/>
    <property type="molecule type" value="Genomic_DNA"/>
</dbReference>
<dbReference type="Pfam" id="PF03358">
    <property type="entry name" value="FMN_red"/>
    <property type="match status" value="1"/>
</dbReference>
<accession>A0A4S4N6Y9</accession>
<evidence type="ECO:0000259" key="1">
    <source>
        <dbReference type="Pfam" id="PF03358"/>
    </source>
</evidence>
<dbReference type="GO" id="GO:0005829">
    <property type="term" value="C:cytosol"/>
    <property type="evidence" value="ECO:0007669"/>
    <property type="project" value="TreeGrafter"/>
</dbReference>
<feature type="domain" description="NADPH-dependent FMN reductase-like" evidence="1">
    <location>
        <begin position="6"/>
        <end position="157"/>
    </location>
</feature>
<gene>
    <name evidence="2" type="ORF">EUX98_g137</name>
</gene>
<dbReference type="OrthoDB" id="68575at2759"/>
<evidence type="ECO:0000313" key="2">
    <source>
        <dbReference type="EMBL" id="THH34007.1"/>
    </source>
</evidence>
<dbReference type="GO" id="GO:0016491">
    <property type="term" value="F:oxidoreductase activity"/>
    <property type="evidence" value="ECO:0007669"/>
    <property type="project" value="InterPro"/>
</dbReference>